<dbReference type="InterPro" id="IPR025272">
    <property type="entry name" value="SocA_Panacea"/>
</dbReference>
<dbReference type="EMBL" id="SMCO01000029">
    <property type="protein sequence ID" value="TCV80241.1"/>
    <property type="molecule type" value="Genomic_DNA"/>
</dbReference>
<gene>
    <name evidence="2" type="ORF">EDC63_12930</name>
</gene>
<name>A0A4R3XSN7_9PROT</name>
<keyword evidence="3" id="KW-1185">Reference proteome</keyword>
<sequence>MAFSVHVIADYFIRKVERDAGDNITQLKLQKLLYYAQAWYLAMYDQPLFSNKMEAWQHGPVCREIYERFRHLSWNPIPDSATVSNEQALDGDTLTFLEEIWEVYGQFSASKLEQMTHDEDPWINARKGIFPGYPSRTLIDENAMRKYYQARMLARKRIRAN</sequence>
<dbReference type="Pfam" id="PF13274">
    <property type="entry name" value="SocA_Panacea"/>
    <property type="match status" value="1"/>
</dbReference>
<reference evidence="2 3" key="1">
    <citation type="submission" date="2019-03" db="EMBL/GenBank/DDBJ databases">
        <title>Genomic Encyclopedia of Type Strains, Phase IV (KMG-IV): sequencing the most valuable type-strain genomes for metagenomic binning, comparative biology and taxonomic classification.</title>
        <authorList>
            <person name="Goeker M."/>
        </authorList>
    </citation>
    <scope>NUCLEOTIDE SEQUENCE [LARGE SCALE GENOMIC DNA]</scope>
    <source>
        <strain evidence="2 3">DSM 100309</strain>
    </source>
</reference>
<organism evidence="2 3">
    <name type="scientific">Sulfurirhabdus autotrophica</name>
    <dbReference type="NCBI Taxonomy" id="1706046"/>
    <lineage>
        <taxon>Bacteria</taxon>
        <taxon>Pseudomonadati</taxon>
        <taxon>Pseudomonadota</taxon>
        <taxon>Betaproteobacteria</taxon>
        <taxon>Nitrosomonadales</taxon>
        <taxon>Sulfuricellaceae</taxon>
        <taxon>Sulfurirhabdus</taxon>
    </lineage>
</organism>
<evidence type="ECO:0000313" key="2">
    <source>
        <dbReference type="EMBL" id="TCV80241.1"/>
    </source>
</evidence>
<dbReference type="RefSeq" id="WP_124948041.1">
    <property type="nucleotide sequence ID" value="NZ_BHVT01000075.1"/>
</dbReference>
<accession>A0A4R3XSN7</accession>
<proteinExistence type="predicted"/>
<dbReference type="AlphaFoldDB" id="A0A4R3XSN7"/>
<feature type="domain" description="Antitoxin SocA-like Panacea" evidence="1">
    <location>
        <begin position="29"/>
        <end position="122"/>
    </location>
</feature>
<evidence type="ECO:0000259" key="1">
    <source>
        <dbReference type="Pfam" id="PF13274"/>
    </source>
</evidence>
<protein>
    <submittedName>
        <fullName evidence="2">Putative phage-associated protein</fullName>
    </submittedName>
</protein>
<dbReference type="OrthoDB" id="9799173at2"/>
<comment type="caution">
    <text evidence="2">The sequence shown here is derived from an EMBL/GenBank/DDBJ whole genome shotgun (WGS) entry which is preliminary data.</text>
</comment>
<evidence type="ECO:0000313" key="3">
    <source>
        <dbReference type="Proteomes" id="UP000295367"/>
    </source>
</evidence>
<dbReference type="Proteomes" id="UP000295367">
    <property type="component" value="Unassembled WGS sequence"/>
</dbReference>